<protein>
    <recommendedName>
        <fullName evidence="7">TF-B3 domain-containing protein</fullName>
    </recommendedName>
</protein>
<dbReference type="PROSITE" id="PS50863">
    <property type="entry name" value="B3"/>
    <property type="match status" value="3"/>
</dbReference>
<dbReference type="OMA" id="IRTDALC"/>
<keyword evidence="5" id="KW-0539">Nucleus</keyword>
<keyword evidence="3" id="KW-0238">DNA-binding</keyword>
<evidence type="ECO:0000256" key="2">
    <source>
        <dbReference type="ARBA" id="ARBA00023015"/>
    </source>
</evidence>
<dbReference type="Gramene" id="OMO60046">
    <property type="protein sequence ID" value="OMO60046"/>
    <property type="gene ID" value="CCACVL1_24433"/>
</dbReference>
<dbReference type="Pfam" id="PF02362">
    <property type="entry name" value="B3"/>
    <property type="match status" value="3"/>
</dbReference>
<dbReference type="Proteomes" id="UP000188268">
    <property type="component" value="Unassembled WGS sequence"/>
</dbReference>
<feature type="region of interest" description="Disordered" evidence="6">
    <location>
        <begin position="553"/>
        <end position="595"/>
    </location>
</feature>
<comment type="caution">
    <text evidence="8">The sequence shown here is derived from an EMBL/GenBank/DDBJ whole genome shotgun (WGS) entry which is preliminary data.</text>
</comment>
<keyword evidence="9" id="KW-1185">Reference proteome</keyword>
<evidence type="ECO:0000259" key="7">
    <source>
        <dbReference type="PROSITE" id="PS50863"/>
    </source>
</evidence>
<name>A0A1R3GPR2_COCAP</name>
<dbReference type="AlphaFoldDB" id="A0A1R3GPR2"/>
<dbReference type="Gene3D" id="2.40.330.10">
    <property type="entry name" value="DNA-binding pseudobarrel domain"/>
    <property type="match status" value="3"/>
</dbReference>
<dbReference type="InterPro" id="IPR015300">
    <property type="entry name" value="DNA-bd_pseudobarrel_sf"/>
</dbReference>
<keyword evidence="2" id="KW-0805">Transcription regulation</keyword>
<dbReference type="EMBL" id="AWWV01013776">
    <property type="protein sequence ID" value="OMO60046.1"/>
    <property type="molecule type" value="Genomic_DNA"/>
</dbReference>
<dbReference type="SUPFAM" id="SSF101936">
    <property type="entry name" value="DNA-binding pseudobarrel domain"/>
    <property type="match status" value="3"/>
</dbReference>
<dbReference type="InterPro" id="IPR050655">
    <property type="entry name" value="Plant_B3_domain"/>
</dbReference>
<sequence length="595" mass="67232">MTVGTRSGSMRMAGSRRGWRPAPWPGRDLHATRAMAIPKQFIKKYGKCMSSPAAFLRVPSGEVWKVELRKRDGKVWLKKGWREFSNHYSLKHGHFVVFSYEGKCNFDVVIMDRTASEIEYPYTRNHVSCNSKRFSDESESEDDESIQILEDIPPSRKNREKSDLPCFRPHKKMKTSDSADYITESILKSECMNPSRNKNAFALGRAIRDFKSENPFFVVVMQPSYVYAGLQCKCRLAIPIYFVRKHLMKDDCEITLFNSDGKTWPVQFHQGGNGKKLYGSLNAGWDIFVHDNNIQVGDICVFELINCIEIAFKVVIYQGEDGTFHKSSDLNDVFGQPKGNAGASYHPSQCVEDDKSRPLARKAGASSRSRGCWVQLNALQKAKALQLARAFRSENPSFTVVMQPSYVHTSLVCIPENFAMRYFKKMQPKMNHEVLLCLSDGKSWPVKYYQLTDTGRSAKFCCGWKQFALDNDLEVGNVCVFEMVAETSFKVTIYRKQAIEGANLGSSSAKSGANVIRIECDESLEINAESNLLQHKGMPICNLQNQHLSEETCSANNGEKTQEENTDSPGKDLEEAGQIFQTPSNGNVQDTDRQD</sequence>
<accession>A0A1R3GPR2</accession>
<dbReference type="InterPro" id="IPR003340">
    <property type="entry name" value="B3_DNA-bd"/>
</dbReference>
<feature type="compositionally biased region" description="Polar residues" evidence="6">
    <location>
        <begin position="579"/>
        <end position="589"/>
    </location>
</feature>
<dbReference type="PANTHER" id="PTHR31920:SF138">
    <property type="entry name" value="TF-B3 DOMAIN-CONTAINING PROTEIN"/>
    <property type="match status" value="1"/>
</dbReference>
<organism evidence="8 9">
    <name type="scientific">Corchorus capsularis</name>
    <name type="common">Jute</name>
    <dbReference type="NCBI Taxonomy" id="210143"/>
    <lineage>
        <taxon>Eukaryota</taxon>
        <taxon>Viridiplantae</taxon>
        <taxon>Streptophyta</taxon>
        <taxon>Embryophyta</taxon>
        <taxon>Tracheophyta</taxon>
        <taxon>Spermatophyta</taxon>
        <taxon>Magnoliopsida</taxon>
        <taxon>eudicotyledons</taxon>
        <taxon>Gunneridae</taxon>
        <taxon>Pentapetalae</taxon>
        <taxon>rosids</taxon>
        <taxon>malvids</taxon>
        <taxon>Malvales</taxon>
        <taxon>Malvaceae</taxon>
        <taxon>Grewioideae</taxon>
        <taxon>Apeibeae</taxon>
        <taxon>Corchorus</taxon>
    </lineage>
</organism>
<dbReference type="OrthoDB" id="953427at2759"/>
<feature type="domain" description="TF-B3" evidence="7">
    <location>
        <begin position="397"/>
        <end position="497"/>
    </location>
</feature>
<dbReference type="STRING" id="210143.A0A1R3GPR2"/>
<evidence type="ECO:0000256" key="1">
    <source>
        <dbReference type="ARBA" id="ARBA00004123"/>
    </source>
</evidence>
<proteinExistence type="predicted"/>
<reference evidence="8 9" key="1">
    <citation type="submission" date="2013-09" db="EMBL/GenBank/DDBJ databases">
        <title>Corchorus capsularis genome sequencing.</title>
        <authorList>
            <person name="Alam M."/>
            <person name="Haque M.S."/>
            <person name="Islam M.S."/>
            <person name="Emdad E.M."/>
            <person name="Islam M.M."/>
            <person name="Ahmed B."/>
            <person name="Halim A."/>
            <person name="Hossen Q.M.M."/>
            <person name="Hossain M.Z."/>
            <person name="Ahmed R."/>
            <person name="Khan M.M."/>
            <person name="Islam R."/>
            <person name="Rashid M.M."/>
            <person name="Khan S.A."/>
            <person name="Rahman M.S."/>
            <person name="Alam M."/>
        </authorList>
    </citation>
    <scope>NUCLEOTIDE SEQUENCE [LARGE SCALE GENOMIC DNA]</scope>
    <source>
        <strain evidence="9">cv. CVL-1</strain>
        <tissue evidence="8">Whole seedling</tissue>
    </source>
</reference>
<dbReference type="GO" id="GO:0003677">
    <property type="term" value="F:DNA binding"/>
    <property type="evidence" value="ECO:0007669"/>
    <property type="project" value="UniProtKB-KW"/>
</dbReference>
<dbReference type="GO" id="GO:0005634">
    <property type="term" value="C:nucleus"/>
    <property type="evidence" value="ECO:0007669"/>
    <property type="project" value="UniProtKB-SubCell"/>
</dbReference>
<keyword evidence="4" id="KW-0804">Transcription</keyword>
<evidence type="ECO:0000256" key="4">
    <source>
        <dbReference type="ARBA" id="ARBA00023163"/>
    </source>
</evidence>
<feature type="domain" description="TF-B3" evidence="7">
    <location>
        <begin position="221"/>
        <end position="320"/>
    </location>
</feature>
<evidence type="ECO:0000256" key="3">
    <source>
        <dbReference type="ARBA" id="ARBA00023125"/>
    </source>
</evidence>
<comment type="subcellular location">
    <subcellularLocation>
        <location evidence="1">Nucleus</location>
    </subcellularLocation>
</comment>
<dbReference type="PANTHER" id="PTHR31920">
    <property type="entry name" value="B3 DOMAIN-CONTAINING"/>
    <property type="match status" value="1"/>
</dbReference>
<evidence type="ECO:0000313" key="9">
    <source>
        <dbReference type="Proteomes" id="UP000188268"/>
    </source>
</evidence>
<evidence type="ECO:0000256" key="6">
    <source>
        <dbReference type="SAM" id="MobiDB-lite"/>
    </source>
</evidence>
<dbReference type="SMART" id="SM01019">
    <property type="entry name" value="B3"/>
    <property type="match status" value="3"/>
</dbReference>
<gene>
    <name evidence="8" type="ORF">CCACVL1_24433</name>
</gene>
<evidence type="ECO:0000313" key="8">
    <source>
        <dbReference type="EMBL" id="OMO60046.1"/>
    </source>
</evidence>
<dbReference type="CDD" id="cd10017">
    <property type="entry name" value="B3_DNA"/>
    <property type="match status" value="3"/>
</dbReference>
<evidence type="ECO:0000256" key="5">
    <source>
        <dbReference type="ARBA" id="ARBA00023242"/>
    </source>
</evidence>
<feature type="domain" description="TF-B3" evidence="7">
    <location>
        <begin position="35"/>
        <end position="114"/>
    </location>
</feature>